<dbReference type="EMBL" id="BAABGZ010000076">
    <property type="protein sequence ID" value="GAA4366603.1"/>
    <property type="molecule type" value="Genomic_DNA"/>
</dbReference>
<proteinExistence type="predicted"/>
<feature type="repeat" description="TPR" evidence="3">
    <location>
        <begin position="226"/>
        <end position="259"/>
    </location>
</feature>
<evidence type="ECO:0000313" key="6">
    <source>
        <dbReference type="Proteomes" id="UP001501153"/>
    </source>
</evidence>
<dbReference type="PROSITE" id="PS50005">
    <property type="entry name" value="TPR"/>
    <property type="match status" value="3"/>
</dbReference>
<feature type="signal peptide" evidence="4">
    <location>
        <begin position="1"/>
        <end position="26"/>
    </location>
</feature>
<dbReference type="InterPro" id="IPR006597">
    <property type="entry name" value="Sel1-like"/>
</dbReference>
<dbReference type="SMART" id="SM00028">
    <property type="entry name" value="TPR"/>
    <property type="match status" value="9"/>
</dbReference>
<dbReference type="Proteomes" id="UP001501153">
    <property type="component" value="Unassembled WGS sequence"/>
</dbReference>
<dbReference type="InterPro" id="IPR011990">
    <property type="entry name" value="TPR-like_helical_dom_sf"/>
</dbReference>
<evidence type="ECO:0000256" key="1">
    <source>
        <dbReference type="ARBA" id="ARBA00022737"/>
    </source>
</evidence>
<comment type="caution">
    <text evidence="5">The sequence shown here is derived from an EMBL/GenBank/DDBJ whole genome shotgun (WGS) entry which is preliminary data.</text>
</comment>
<evidence type="ECO:0000313" key="5">
    <source>
        <dbReference type="EMBL" id="GAA4366603.1"/>
    </source>
</evidence>
<evidence type="ECO:0000256" key="4">
    <source>
        <dbReference type="SAM" id="SignalP"/>
    </source>
</evidence>
<dbReference type="PANTHER" id="PTHR44858:SF1">
    <property type="entry name" value="UDP-N-ACETYLGLUCOSAMINE--PEPTIDE N-ACETYLGLUCOSAMINYLTRANSFERASE SPINDLY-RELATED"/>
    <property type="match status" value="1"/>
</dbReference>
<name>A0ABP8IRF7_9BACT</name>
<feature type="chain" id="PRO_5046375650" evidence="4">
    <location>
        <begin position="27"/>
        <end position="546"/>
    </location>
</feature>
<reference evidence="6" key="1">
    <citation type="journal article" date="2019" name="Int. J. Syst. Evol. Microbiol.">
        <title>The Global Catalogue of Microorganisms (GCM) 10K type strain sequencing project: providing services to taxonomists for standard genome sequencing and annotation.</title>
        <authorList>
            <consortium name="The Broad Institute Genomics Platform"/>
            <consortium name="The Broad Institute Genome Sequencing Center for Infectious Disease"/>
            <person name="Wu L."/>
            <person name="Ma J."/>
        </authorList>
    </citation>
    <scope>NUCLEOTIDE SEQUENCE [LARGE SCALE GENOMIC DNA]</scope>
    <source>
        <strain evidence="6">JCM 17923</strain>
    </source>
</reference>
<keyword evidence="2 3" id="KW-0802">TPR repeat</keyword>
<evidence type="ECO:0000256" key="2">
    <source>
        <dbReference type="ARBA" id="ARBA00022803"/>
    </source>
</evidence>
<sequence>MSFKPWKKPFITAFALALAGNTAAIAQNVQSAQRAIELGRYSEARATLRSGDSPEAVYEMGRLYQFRDMPDSAAIYFNKAASQSPLGMVAMGRALLAKGEVSPAEAQFDAAVKATKGKDAKILTLIAQAYAESDVKDINKALSYVKAAEAINKKDEPALLVARGDIYLHTDQGGGEAMNSYDRATTANPSYAQAYYKKGVLSVRARNFNAARENLNKAIDLDPSYAPAYRELADMYYYAGQYELALSTFQKYIGLAEKSTATDAQYASFLYLTKKYPEALTEVNKVLQSDPNNLTMNRLRAYLLYETGDYAQASTAMDAYMKIAPENKIIAEDYIYQGKTLIKAGRAEEGIAIVKKAAASSTDPTKTEALENELAQAYMAKKDYPNAIALYKKKLASGKGDLTDQARMAIAFEGAKQYTQADSVYNIILTQKPTYVAGYRSRARVNFNMDPDSKKGLAKPHYEKYIEMASADAENAAKYREGMIEANNYLGYYHLQKGDKTAALPYYQQVLALDPANKDATTAIGIIKGTPKAPSKAPAKKAAAKK</sequence>
<keyword evidence="1" id="KW-0677">Repeat</keyword>
<evidence type="ECO:0000256" key="3">
    <source>
        <dbReference type="PROSITE-ProRule" id="PRU00339"/>
    </source>
</evidence>
<dbReference type="RefSeq" id="WP_345237694.1">
    <property type="nucleotide sequence ID" value="NZ_BAABGZ010000076.1"/>
</dbReference>
<feature type="repeat" description="TPR" evidence="3">
    <location>
        <begin position="484"/>
        <end position="517"/>
    </location>
</feature>
<dbReference type="Pfam" id="PF07719">
    <property type="entry name" value="TPR_2"/>
    <property type="match status" value="1"/>
</dbReference>
<gene>
    <name evidence="5" type="ORF">GCM10023185_37870</name>
</gene>
<feature type="repeat" description="TPR" evidence="3">
    <location>
        <begin position="192"/>
        <end position="225"/>
    </location>
</feature>
<dbReference type="Gene3D" id="1.25.40.10">
    <property type="entry name" value="Tetratricopeptide repeat domain"/>
    <property type="match status" value="3"/>
</dbReference>
<organism evidence="5 6">
    <name type="scientific">Hymenobacter saemangeumensis</name>
    <dbReference type="NCBI Taxonomy" id="1084522"/>
    <lineage>
        <taxon>Bacteria</taxon>
        <taxon>Pseudomonadati</taxon>
        <taxon>Bacteroidota</taxon>
        <taxon>Cytophagia</taxon>
        <taxon>Cytophagales</taxon>
        <taxon>Hymenobacteraceae</taxon>
        <taxon>Hymenobacter</taxon>
    </lineage>
</organism>
<dbReference type="SUPFAM" id="SSF48452">
    <property type="entry name" value="TPR-like"/>
    <property type="match status" value="3"/>
</dbReference>
<protein>
    <submittedName>
        <fullName evidence="5">Tetratricopeptide repeat protein</fullName>
    </submittedName>
</protein>
<dbReference type="InterPro" id="IPR019734">
    <property type="entry name" value="TPR_rpt"/>
</dbReference>
<keyword evidence="4" id="KW-0732">Signal</keyword>
<dbReference type="Pfam" id="PF13432">
    <property type="entry name" value="TPR_16"/>
    <property type="match status" value="2"/>
</dbReference>
<dbReference type="PANTHER" id="PTHR44858">
    <property type="entry name" value="TETRATRICOPEPTIDE REPEAT PROTEIN 6"/>
    <property type="match status" value="1"/>
</dbReference>
<keyword evidence="6" id="KW-1185">Reference proteome</keyword>
<dbReference type="Pfam" id="PF13176">
    <property type="entry name" value="TPR_7"/>
    <property type="match status" value="1"/>
</dbReference>
<dbReference type="InterPro" id="IPR013105">
    <property type="entry name" value="TPR_2"/>
</dbReference>
<dbReference type="SMART" id="SM00671">
    <property type="entry name" value="SEL1"/>
    <property type="match status" value="3"/>
</dbReference>
<accession>A0ABP8IRF7</accession>
<dbReference type="InterPro" id="IPR050498">
    <property type="entry name" value="Ycf3"/>
</dbReference>